<dbReference type="RefSeq" id="WP_226991765.1">
    <property type="nucleotide sequence ID" value="NZ_CP004078.1"/>
</dbReference>
<dbReference type="Pfam" id="PF00132">
    <property type="entry name" value="Hexapep"/>
    <property type="match status" value="1"/>
</dbReference>
<dbReference type="PATRIC" id="fig|1268072.3.peg.874"/>
<dbReference type="Gene3D" id="2.160.10.10">
    <property type="entry name" value="Hexapeptide repeat proteins"/>
    <property type="match status" value="1"/>
</dbReference>
<dbReference type="InterPro" id="IPR001451">
    <property type="entry name" value="Hexapep"/>
</dbReference>
<evidence type="ECO:0000313" key="1">
    <source>
        <dbReference type="EMBL" id="AHV95781.1"/>
    </source>
</evidence>
<dbReference type="STRING" id="1268072.PSAB_04225"/>
<dbReference type="HOGENOM" id="CLU_051638_7_0_9"/>
<sequence length="214" mass="23561">MIGKVLRTVRSQYRERGLLSTLAMNLSHFTGFLRGLFYKLLYFGSISYAPFSMQGNSTIEIFNRKSRLKLGSFVFIRKNVSIRLDHGGELTLGNKTFINDNCTINCVHRITIGDYVKIAPNVCINDHDHNYKPDSDSPLIQDEVIIGSHVWIGANTVILRGTVIGDHSVIAAGSVVKGTVPPYTLFLNKRENSLKEITGANVFAMTPAASGGPS</sequence>
<dbReference type="SUPFAM" id="SSF51161">
    <property type="entry name" value="Trimeric LpxA-like enzymes"/>
    <property type="match status" value="1"/>
</dbReference>
<dbReference type="InterPro" id="IPR051159">
    <property type="entry name" value="Hexapeptide_acetyltransf"/>
</dbReference>
<dbReference type="KEGG" id="psab:PSAB_04225"/>
<organism evidence="1 2">
    <name type="scientific">Paenibacillus sabinae T27</name>
    <dbReference type="NCBI Taxonomy" id="1268072"/>
    <lineage>
        <taxon>Bacteria</taxon>
        <taxon>Bacillati</taxon>
        <taxon>Bacillota</taxon>
        <taxon>Bacilli</taxon>
        <taxon>Bacillales</taxon>
        <taxon>Paenibacillaceae</taxon>
        <taxon>Paenibacillus</taxon>
    </lineage>
</organism>
<dbReference type="CDD" id="cd04647">
    <property type="entry name" value="LbH_MAT_like"/>
    <property type="match status" value="1"/>
</dbReference>
<dbReference type="AlphaFoldDB" id="X4Z7U7"/>
<evidence type="ECO:0000313" key="2">
    <source>
        <dbReference type="Proteomes" id="UP000019772"/>
    </source>
</evidence>
<dbReference type="eggNOG" id="COG0110">
    <property type="taxonomic scope" value="Bacteria"/>
</dbReference>
<dbReference type="Proteomes" id="UP000019772">
    <property type="component" value="Chromosome"/>
</dbReference>
<gene>
    <name evidence="1" type="ORF">PSAB_04225</name>
</gene>
<keyword evidence="1" id="KW-0808">Transferase</keyword>
<reference evidence="1 2" key="1">
    <citation type="journal article" date="2014" name="PLoS Genet.">
        <title>Comparative Genomic Analysis of N2-Fixing and Non-N2-Fixing Paenibacillus spp.: Organization, Evolution and Expression of the Nitrogen Fixation Genes.</title>
        <authorList>
            <person name="Xie J.B."/>
            <person name="Du Z."/>
            <person name="Bai L."/>
            <person name="Tian C."/>
            <person name="Zhang Y."/>
            <person name="Xie J.Y."/>
            <person name="Wang T."/>
            <person name="Liu X."/>
            <person name="Chen X."/>
            <person name="Cheng Q."/>
            <person name="Chen S."/>
            <person name="Li J."/>
        </authorList>
    </citation>
    <scope>NUCLEOTIDE SEQUENCE [LARGE SCALE GENOMIC DNA]</scope>
    <source>
        <strain evidence="1 2">T27</strain>
    </source>
</reference>
<dbReference type="EMBL" id="CP004078">
    <property type="protein sequence ID" value="AHV95781.1"/>
    <property type="molecule type" value="Genomic_DNA"/>
</dbReference>
<dbReference type="PANTHER" id="PTHR23416:SF78">
    <property type="entry name" value="LIPOPOLYSACCHARIDE BIOSYNTHESIS O-ACETYL TRANSFERASE WBBJ-RELATED"/>
    <property type="match status" value="1"/>
</dbReference>
<proteinExistence type="predicted"/>
<name>X4Z7U7_9BACL</name>
<dbReference type="GO" id="GO:0016740">
    <property type="term" value="F:transferase activity"/>
    <property type="evidence" value="ECO:0007669"/>
    <property type="project" value="UniProtKB-KW"/>
</dbReference>
<keyword evidence="2" id="KW-1185">Reference proteome</keyword>
<accession>X4Z7U7</accession>
<dbReference type="InterPro" id="IPR011004">
    <property type="entry name" value="Trimer_LpxA-like_sf"/>
</dbReference>
<protein>
    <submittedName>
        <fullName evidence="1">Acetyltransferase</fullName>
    </submittedName>
</protein>
<dbReference type="PANTHER" id="PTHR23416">
    <property type="entry name" value="SIALIC ACID SYNTHASE-RELATED"/>
    <property type="match status" value="1"/>
</dbReference>